<organism evidence="10">
    <name type="scientific">Ornithodoros turicata</name>
    <dbReference type="NCBI Taxonomy" id="34597"/>
    <lineage>
        <taxon>Eukaryota</taxon>
        <taxon>Metazoa</taxon>
        <taxon>Ecdysozoa</taxon>
        <taxon>Arthropoda</taxon>
        <taxon>Chelicerata</taxon>
        <taxon>Arachnida</taxon>
        <taxon>Acari</taxon>
        <taxon>Parasitiformes</taxon>
        <taxon>Ixodida</taxon>
        <taxon>Ixodoidea</taxon>
        <taxon>Argasidae</taxon>
        <taxon>Ornithodorinae</taxon>
        <taxon>Ornithodoros</taxon>
    </lineage>
</organism>
<dbReference type="InterPro" id="IPR016197">
    <property type="entry name" value="Chromo-like_dom_sf"/>
</dbReference>
<keyword evidence="2" id="KW-0156">Chromatin regulator</keyword>
<dbReference type="GO" id="GO:0072487">
    <property type="term" value="C:MSL complex"/>
    <property type="evidence" value="ECO:0007669"/>
    <property type="project" value="TreeGrafter"/>
</dbReference>
<evidence type="ECO:0000256" key="4">
    <source>
        <dbReference type="ARBA" id="ARBA00023163"/>
    </source>
</evidence>
<dbReference type="Pfam" id="PF05712">
    <property type="entry name" value="MRG"/>
    <property type="match status" value="1"/>
</dbReference>
<dbReference type="GO" id="GO:0005634">
    <property type="term" value="C:nucleus"/>
    <property type="evidence" value="ECO:0007669"/>
    <property type="project" value="UniProtKB-SubCell"/>
</dbReference>
<feature type="domain" description="MRG" evidence="8">
    <location>
        <begin position="173"/>
        <end position="573"/>
    </location>
</feature>
<sequence>MVSTRGVKFKFSEGEKVLCYEPDSSKAKVLYDSKVLELVVDKDSRGRKVAEYLIHFSGWNSSWDRCVAEEFILPDNPENRKLQKRLAEEAAQKLLQAGKAKRRKVPAILKESINKKLNEKRQRQNEKKEKERAESTTTTEDSSSSESQQSSEDDNEAGEDGEGKDDDEQEEEEEEEEEESEEEEEVAAEGTFCLDVPQLLKEKLEDDCYYVTCKKKLLQLPCKPNVLDVLEAYVRHYATYLHLRVATSKPQDTKSSSNQLPIDIAHTRLDLCKEMVDGLRILFDHALPELLLYSSERKQYEIIVLSHKSKSHDTPAEKENKKEQAPAQQKDVGSHRSRSRLTSQNGSSGTDDSSPVRRGSRSPSERRALRSADKTVESAEENVTEKKLSATERKPSAVERKPAATSDMERKPPMKSTTERKPSAPSVTERKSSVTPAPERKQSATSAPERRASSSTSASERKSSLASAPEQVPNAARHSSSEDGPANGAAGSLLDRRWRLLPAEEHEKAIASRAPSSVYGAVHLLRLFVKLPDLLSRMGMSEKKLEHLRAHLTRLLEHLAERHEELFSPSAYQSAHRVMAELES</sequence>
<evidence type="ECO:0000256" key="1">
    <source>
        <dbReference type="ARBA" id="ARBA00004123"/>
    </source>
</evidence>
<dbReference type="InterPro" id="IPR038217">
    <property type="entry name" value="MRG_C_sf"/>
</dbReference>
<evidence type="ECO:0000313" key="10">
    <source>
        <dbReference type="EMBL" id="MBY09401.1"/>
    </source>
</evidence>
<evidence type="ECO:0000256" key="6">
    <source>
        <dbReference type="ARBA" id="ARBA00069454"/>
    </source>
</evidence>
<dbReference type="Pfam" id="PF22732">
    <property type="entry name" value="MSL3_chromo-like"/>
    <property type="match status" value="1"/>
</dbReference>
<feature type="region of interest" description="Disordered" evidence="7">
    <location>
        <begin position="114"/>
        <end position="188"/>
    </location>
</feature>
<keyword evidence="4" id="KW-0804">Transcription</keyword>
<evidence type="ECO:0000259" key="9">
    <source>
        <dbReference type="Pfam" id="PF22732"/>
    </source>
</evidence>
<dbReference type="FunFam" id="2.30.30.140:FF:000042">
    <property type="entry name" value="male-specific lethal 3 homolog"/>
    <property type="match status" value="1"/>
</dbReference>
<feature type="domain" description="MSL3 chromodomain-like" evidence="9">
    <location>
        <begin position="11"/>
        <end position="88"/>
    </location>
</feature>
<dbReference type="GO" id="GO:0006355">
    <property type="term" value="P:regulation of DNA-templated transcription"/>
    <property type="evidence" value="ECO:0007669"/>
    <property type="project" value="InterPro"/>
</dbReference>
<protein>
    <recommendedName>
        <fullName evidence="6">Protein male-specific lethal-3</fullName>
    </recommendedName>
</protein>
<dbReference type="PANTHER" id="PTHR10880">
    <property type="entry name" value="MORTALITY FACTOR 4-LIKE PROTEIN"/>
    <property type="match status" value="1"/>
</dbReference>
<feature type="compositionally biased region" description="Polar residues" evidence="7">
    <location>
        <begin position="340"/>
        <end position="352"/>
    </location>
</feature>
<dbReference type="GO" id="GO:0035267">
    <property type="term" value="C:NuA4 histone acetyltransferase complex"/>
    <property type="evidence" value="ECO:0007669"/>
    <property type="project" value="TreeGrafter"/>
</dbReference>
<keyword evidence="10" id="KW-0808">Transferase</keyword>
<evidence type="ECO:0000256" key="2">
    <source>
        <dbReference type="ARBA" id="ARBA00022853"/>
    </source>
</evidence>
<dbReference type="AlphaFoldDB" id="A0A2R5LIS5"/>
<feature type="region of interest" description="Disordered" evidence="7">
    <location>
        <begin position="308"/>
        <end position="490"/>
    </location>
</feature>
<reference evidence="10" key="1">
    <citation type="submission" date="2018-03" db="EMBL/GenBank/DDBJ databases">
        <title>The relapsing fever spirochete Borrelia turicatae persists in the highly oxidative environment of its soft-bodied tick vector.</title>
        <authorList>
            <person name="Bourret T.J."/>
            <person name="Boyle W.K."/>
            <person name="Valenzuela J.G."/>
            <person name="Oliveira F."/>
            <person name="Lopez J.E."/>
        </authorList>
    </citation>
    <scope>NUCLEOTIDE SEQUENCE</scope>
    <source>
        <strain evidence="10">Kansas strain/isolate</strain>
        <tissue evidence="10">Salivary glands</tissue>
    </source>
</reference>
<dbReference type="PROSITE" id="PS51640">
    <property type="entry name" value="MRG"/>
    <property type="match status" value="1"/>
</dbReference>
<feature type="compositionally biased region" description="Basic and acidic residues" evidence="7">
    <location>
        <begin position="311"/>
        <end position="324"/>
    </location>
</feature>
<feature type="compositionally biased region" description="Basic and acidic residues" evidence="7">
    <location>
        <begin position="114"/>
        <end position="134"/>
    </location>
</feature>
<dbReference type="GO" id="GO:0006325">
    <property type="term" value="P:chromatin organization"/>
    <property type="evidence" value="ECO:0007669"/>
    <property type="project" value="UniProtKB-KW"/>
</dbReference>
<evidence type="ECO:0000256" key="3">
    <source>
        <dbReference type="ARBA" id="ARBA00023015"/>
    </source>
</evidence>
<dbReference type="PANTHER" id="PTHR10880:SF15">
    <property type="entry name" value="MSL COMPLEX SUBUNIT 3"/>
    <property type="match status" value="1"/>
</dbReference>
<keyword evidence="5" id="KW-0539">Nucleus</keyword>
<feature type="compositionally biased region" description="Low complexity" evidence="7">
    <location>
        <begin position="453"/>
        <end position="468"/>
    </location>
</feature>
<dbReference type="Gene3D" id="2.30.30.140">
    <property type="match status" value="1"/>
</dbReference>
<dbReference type="GO" id="GO:0016740">
    <property type="term" value="F:transferase activity"/>
    <property type="evidence" value="ECO:0007669"/>
    <property type="project" value="UniProtKB-KW"/>
</dbReference>
<dbReference type="InterPro" id="IPR053820">
    <property type="entry name" value="MSL3_chromo-like"/>
</dbReference>
<dbReference type="InterPro" id="IPR026541">
    <property type="entry name" value="MRG_dom"/>
</dbReference>
<feature type="compositionally biased region" description="Low complexity" evidence="7">
    <location>
        <begin position="135"/>
        <end position="150"/>
    </location>
</feature>
<comment type="subcellular location">
    <subcellularLocation>
        <location evidence="1">Nucleus</location>
    </subcellularLocation>
</comment>
<accession>A0A2R5LIS5</accession>
<evidence type="ECO:0000259" key="8">
    <source>
        <dbReference type="Pfam" id="PF05712"/>
    </source>
</evidence>
<evidence type="ECO:0000256" key="5">
    <source>
        <dbReference type="ARBA" id="ARBA00023242"/>
    </source>
</evidence>
<dbReference type="Gene3D" id="1.10.274.30">
    <property type="entry name" value="MRG domain"/>
    <property type="match status" value="2"/>
</dbReference>
<name>A0A2R5LIS5_9ACAR</name>
<feature type="compositionally biased region" description="Basic and acidic residues" evidence="7">
    <location>
        <begin position="363"/>
        <end position="452"/>
    </location>
</feature>
<keyword evidence="3" id="KW-0805">Transcription regulation</keyword>
<proteinExistence type="predicted"/>
<dbReference type="InterPro" id="IPR008676">
    <property type="entry name" value="MRG"/>
</dbReference>
<evidence type="ECO:0000256" key="7">
    <source>
        <dbReference type="SAM" id="MobiDB-lite"/>
    </source>
</evidence>
<dbReference type="SUPFAM" id="SSF54160">
    <property type="entry name" value="Chromo domain-like"/>
    <property type="match status" value="1"/>
</dbReference>
<dbReference type="EMBL" id="GGLE01005275">
    <property type="protein sequence ID" value="MBY09401.1"/>
    <property type="molecule type" value="Transcribed_RNA"/>
</dbReference>
<feature type="compositionally biased region" description="Acidic residues" evidence="7">
    <location>
        <begin position="151"/>
        <end position="187"/>
    </location>
</feature>